<dbReference type="VEuPathDB" id="FungiDB:RhiirA1_477821"/>
<dbReference type="VEuPathDB" id="FungiDB:RhiirA1_403804"/>
<gene>
    <name evidence="1" type="ORF">RhiirA4_487522</name>
</gene>
<sequence>MDLGKNLEYENLEENLEEENETFYSEYEDYNEYESLSNIGTGESLKSLFELDLNMLASAKKFAQQNISEEEDNWEDISDIGINFSEAESDEEHDEIIFKLQNDENLSPCVIIDTIDGKIQRCNSQIKLRRLWQMIGTWQIDEEEVKAKNFSIENLGVCYSHFLYDQNQLHLSNLKQTKNYTESIIHRRRCLFCNKNKIFFSRGFNCEEHSYTVIGKNIQVPCIGQIKCGALQTYDSFVILTKSSKRARYICMNCYEEKGGHIYQRVGRGVKKDPNCDNMSHHKNDTKKALEAIGYWILNISNSDKSAFQEKLLAHLTPILCIINTQEKSDTTLSTLPSIQNINNKVPSLFIILIILALAKFDYNFEKKLNPKNLTSKHFFEFGEVLAHSVILAKNELKNHKKILESPTSIEEYRTTFPACLVQFYDGLLITLYETKKKIVDQQRKHRKKPLKPLNYEKINKQVTFFVSIILNIAFKGWKIWLPRTMASLCRKPKLLSSLQGILEVVNITSHSQRHERNLEKIRALLVDPTDRIQRDKNIWNLGIIDNVDFKEATFGYGNIFDAIRGNSHATLRMLFQFQLPDKLPEIFEVQTQNQQKLFGQNSFSQQTF</sequence>
<proteinExistence type="predicted"/>
<name>A0A2I1HSN4_9GLOM</name>
<protein>
    <submittedName>
        <fullName evidence="1">Uncharacterized protein</fullName>
    </submittedName>
</protein>
<dbReference type="AlphaFoldDB" id="A0A2I1HSN4"/>
<comment type="caution">
    <text evidence="1">The sequence shown here is derived from an EMBL/GenBank/DDBJ whole genome shotgun (WGS) entry which is preliminary data.</text>
</comment>
<evidence type="ECO:0000313" key="1">
    <source>
        <dbReference type="EMBL" id="PKY61898.1"/>
    </source>
</evidence>
<keyword evidence="2" id="KW-1185">Reference proteome</keyword>
<dbReference type="VEuPathDB" id="FungiDB:FUN_020586"/>
<organism evidence="1 2">
    <name type="scientific">Rhizophagus irregularis</name>
    <dbReference type="NCBI Taxonomy" id="588596"/>
    <lineage>
        <taxon>Eukaryota</taxon>
        <taxon>Fungi</taxon>
        <taxon>Fungi incertae sedis</taxon>
        <taxon>Mucoromycota</taxon>
        <taxon>Glomeromycotina</taxon>
        <taxon>Glomeromycetes</taxon>
        <taxon>Glomerales</taxon>
        <taxon>Glomeraceae</taxon>
        <taxon>Rhizophagus</taxon>
    </lineage>
</organism>
<feature type="non-terminal residue" evidence="1">
    <location>
        <position position="609"/>
    </location>
</feature>
<dbReference type="Proteomes" id="UP000234323">
    <property type="component" value="Unassembled WGS sequence"/>
</dbReference>
<evidence type="ECO:0000313" key="2">
    <source>
        <dbReference type="Proteomes" id="UP000234323"/>
    </source>
</evidence>
<dbReference type="EMBL" id="LLXI01006060">
    <property type="protein sequence ID" value="PKY61898.1"/>
    <property type="molecule type" value="Genomic_DNA"/>
</dbReference>
<accession>A0A2I1HSN4</accession>
<dbReference type="VEuPathDB" id="FungiDB:RhiirFUN_026289"/>
<reference evidence="1 2" key="1">
    <citation type="submission" date="2015-10" db="EMBL/GenBank/DDBJ databases">
        <title>Genome analyses suggest a sexual origin of heterokaryosis in a supposedly ancient asexual fungus.</title>
        <authorList>
            <person name="Ropars J."/>
            <person name="Sedzielewska K."/>
            <person name="Noel J."/>
            <person name="Charron P."/>
            <person name="Farinelli L."/>
            <person name="Marton T."/>
            <person name="Kruger M."/>
            <person name="Pelin A."/>
            <person name="Brachmann A."/>
            <person name="Corradi N."/>
        </authorList>
    </citation>
    <scope>NUCLEOTIDE SEQUENCE [LARGE SCALE GENOMIC DNA]</scope>
    <source>
        <strain evidence="1 2">A4</strain>
    </source>
</reference>